<evidence type="ECO:0000256" key="5">
    <source>
        <dbReference type="ARBA" id="ARBA00023049"/>
    </source>
</evidence>
<proteinExistence type="inferred from homology"/>
<accession>A0AAV9NRG5</accession>
<evidence type="ECO:0000259" key="8">
    <source>
        <dbReference type="Pfam" id="PF01435"/>
    </source>
</evidence>
<dbReference type="CDD" id="cd07331">
    <property type="entry name" value="M48C_Oma1_like"/>
    <property type="match status" value="1"/>
</dbReference>
<keyword evidence="3 6" id="KW-0378">Hydrolase</keyword>
<dbReference type="GO" id="GO:0005743">
    <property type="term" value="C:mitochondrial inner membrane"/>
    <property type="evidence" value="ECO:0007669"/>
    <property type="project" value="TreeGrafter"/>
</dbReference>
<dbReference type="AlphaFoldDB" id="A0AAV9NRG5"/>
<keyword evidence="5 6" id="KW-0482">Metalloprotease</keyword>
<dbReference type="GO" id="GO:0006515">
    <property type="term" value="P:protein quality control for misfolded or incompletely synthesized proteins"/>
    <property type="evidence" value="ECO:0007669"/>
    <property type="project" value="TreeGrafter"/>
</dbReference>
<dbReference type="GO" id="GO:0004222">
    <property type="term" value="F:metalloendopeptidase activity"/>
    <property type="evidence" value="ECO:0007669"/>
    <property type="project" value="InterPro"/>
</dbReference>
<keyword evidence="2" id="KW-0479">Metal-binding</keyword>
<feature type="region of interest" description="Disordered" evidence="7">
    <location>
        <begin position="266"/>
        <end position="295"/>
    </location>
</feature>
<dbReference type="PANTHER" id="PTHR22726">
    <property type="entry name" value="METALLOENDOPEPTIDASE OMA1"/>
    <property type="match status" value="1"/>
</dbReference>
<sequence>MVVGAGGGGIYIYNLEEVPVTHRRRFNIISPETEKSFGVQAYDQTLQQFQGRILPADHPYTQMVGRVVERLLPATGGLAGDEWRVHVVDSPEEQNAFVMPGGKVFVFTGILPICGDEDGLAAVLSHEIAHNVAHHAAERMSRGAFVILTAALISMVFDVGGQLGNTIADLFFSLPNTRTQELEADHIGLLMMAESCYDPQSAANLWSRMKEANPQEPPQFLSTHPSHYNRRDAIVKYLPEAREKFEDKGCSAVNVHRGSFIDAYKASQRSTKGSRQIPMMPSRQGSQDDDDDDFF</sequence>
<dbReference type="InterPro" id="IPR051156">
    <property type="entry name" value="Mito/Outer_Membr_Metalloprot"/>
</dbReference>
<evidence type="ECO:0000256" key="6">
    <source>
        <dbReference type="RuleBase" id="RU003983"/>
    </source>
</evidence>
<dbReference type="RefSeq" id="XP_064710879.1">
    <property type="nucleotide sequence ID" value="XM_064848255.1"/>
</dbReference>
<evidence type="ECO:0000256" key="3">
    <source>
        <dbReference type="ARBA" id="ARBA00022801"/>
    </source>
</evidence>
<evidence type="ECO:0000256" key="2">
    <source>
        <dbReference type="ARBA" id="ARBA00022723"/>
    </source>
</evidence>
<keyword evidence="1 6" id="KW-0645">Protease</keyword>
<keyword evidence="4 6" id="KW-0862">Zinc</keyword>
<dbReference type="GeneID" id="89972858"/>
<dbReference type="Proteomes" id="UP001358417">
    <property type="component" value="Unassembled WGS sequence"/>
</dbReference>
<dbReference type="EMBL" id="JAVRRD010000002">
    <property type="protein sequence ID" value="KAK5062607.1"/>
    <property type="molecule type" value="Genomic_DNA"/>
</dbReference>
<evidence type="ECO:0000256" key="4">
    <source>
        <dbReference type="ARBA" id="ARBA00022833"/>
    </source>
</evidence>
<organism evidence="9 10">
    <name type="scientific">Exophiala bonariae</name>
    <dbReference type="NCBI Taxonomy" id="1690606"/>
    <lineage>
        <taxon>Eukaryota</taxon>
        <taxon>Fungi</taxon>
        <taxon>Dikarya</taxon>
        <taxon>Ascomycota</taxon>
        <taxon>Pezizomycotina</taxon>
        <taxon>Eurotiomycetes</taxon>
        <taxon>Chaetothyriomycetidae</taxon>
        <taxon>Chaetothyriales</taxon>
        <taxon>Herpotrichiellaceae</taxon>
        <taxon>Exophiala</taxon>
    </lineage>
</organism>
<gene>
    <name evidence="9" type="ORF">LTR84_004680</name>
</gene>
<evidence type="ECO:0000313" key="9">
    <source>
        <dbReference type="EMBL" id="KAK5062607.1"/>
    </source>
</evidence>
<dbReference type="InterPro" id="IPR001915">
    <property type="entry name" value="Peptidase_M48"/>
</dbReference>
<comment type="caution">
    <text evidence="9">The sequence shown here is derived from an EMBL/GenBank/DDBJ whole genome shotgun (WGS) entry which is preliminary data.</text>
</comment>
<dbReference type="PANTHER" id="PTHR22726:SF1">
    <property type="entry name" value="METALLOENDOPEPTIDASE OMA1, MITOCHONDRIAL"/>
    <property type="match status" value="1"/>
</dbReference>
<comment type="cofactor">
    <cofactor evidence="6">
        <name>Zn(2+)</name>
        <dbReference type="ChEBI" id="CHEBI:29105"/>
    </cofactor>
    <text evidence="6">Binds 1 zinc ion per subunit.</text>
</comment>
<reference evidence="9 10" key="1">
    <citation type="submission" date="2023-08" db="EMBL/GenBank/DDBJ databases">
        <title>Black Yeasts Isolated from many extreme environments.</title>
        <authorList>
            <person name="Coleine C."/>
            <person name="Stajich J.E."/>
            <person name="Selbmann L."/>
        </authorList>
    </citation>
    <scope>NUCLEOTIDE SEQUENCE [LARGE SCALE GENOMIC DNA]</scope>
    <source>
        <strain evidence="9 10">CCFEE 5792</strain>
    </source>
</reference>
<name>A0AAV9NRG5_9EURO</name>
<dbReference type="GO" id="GO:0046872">
    <property type="term" value="F:metal ion binding"/>
    <property type="evidence" value="ECO:0007669"/>
    <property type="project" value="UniProtKB-KW"/>
</dbReference>
<evidence type="ECO:0000256" key="7">
    <source>
        <dbReference type="SAM" id="MobiDB-lite"/>
    </source>
</evidence>
<protein>
    <recommendedName>
        <fullName evidence="8">Peptidase M48 domain-containing protein</fullName>
    </recommendedName>
</protein>
<comment type="similarity">
    <text evidence="6">Belongs to the peptidase M48 family.</text>
</comment>
<dbReference type="GO" id="GO:0034982">
    <property type="term" value="P:mitochondrial protein processing"/>
    <property type="evidence" value="ECO:0007669"/>
    <property type="project" value="TreeGrafter"/>
</dbReference>
<feature type="domain" description="Peptidase M48" evidence="8">
    <location>
        <begin position="63"/>
        <end position="235"/>
    </location>
</feature>
<dbReference type="Gene3D" id="3.30.2010.10">
    <property type="entry name" value="Metalloproteases ('zincins'), catalytic domain"/>
    <property type="match status" value="1"/>
</dbReference>
<evidence type="ECO:0000256" key="1">
    <source>
        <dbReference type="ARBA" id="ARBA00022670"/>
    </source>
</evidence>
<dbReference type="Pfam" id="PF01435">
    <property type="entry name" value="Peptidase_M48"/>
    <property type="match status" value="1"/>
</dbReference>
<keyword evidence="10" id="KW-1185">Reference proteome</keyword>
<evidence type="ECO:0000313" key="10">
    <source>
        <dbReference type="Proteomes" id="UP001358417"/>
    </source>
</evidence>